<comment type="cofactor">
    <cofactor evidence="1">
        <name>FAD</name>
        <dbReference type="ChEBI" id="CHEBI:57692"/>
    </cofactor>
</comment>
<evidence type="ECO:0000259" key="8">
    <source>
        <dbReference type="Pfam" id="PF01494"/>
    </source>
</evidence>
<protein>
    <submittedName>
        <fullName evidence="9">Oxygenase</fullName>
    </submittedName>
</protein>
<comment type="similarity">
    <text evidence="3">Belongs to the UbiH/COQ6 family.</text>
</comment>
<gene>
    <name evidence="9" type="ORF">Y5W_00592</name>
</gene>
<evidence type="ECO:0000313" key="10">
    <source>
        <dbReference type="Proteomes" id="UP000662703"/>
    </source>
</evidence>
<keyword evidence="10" id="KW-1185">Reference proteome</keyword>
<dbReference type="PRINTS" id="PR00420">
    <property type="entry name" value="RNGMNOXGNASE"/>
</dbReference>
<comment type="pathway">
    <text evidence="2">Cofactor biosynthesis; ubiquinone biosynthesis.</text>
</comment>
<dbReference type="NCBIfam" id="TIGR01988">
    <property type="entry name" value="Ubi-OHases"/>
    <property type="match status" value="1"/>
</dbReference>
<dbReference type="PROSITE" id="PS01304">
    <property type="entry name" value="UBIH"/>
    <property type="match status" value="1"/>
</dbReference>
<keyword evidence="4" id="KW-0285">Flavoprotein</keyword>
<dbReference type="RefSeq" id="WP_194864127.1">
    <property type="nucleotide sequence ID" value="NZ_ARXX01000006.1"/>
</dbReference>
<evidence type="ECO:0000256" key="6">
    <source>
        <dbReference type="ARBA" id="ARBA00023002"/>
    </source>
</evidence>
<dbReference type="Proteomes" id="UP000662703">
    <property type="component" value="Unassembled WGS sequence"/>
</dbReference>
<keyword evidence="7" id="KW-0503">Monooxygenase</keyword>
<dbReference type="InterPro" id="IPR010971">
    <property type="entry name" value="UbiH/COQ6"/>
</dbReference>
<reference evidence="9 10" key="1">
    <citation type="submission" date="2012-09" db="EMBL/GenBank/DDBJ databases">
        <title>Genome Sequence of alkane-degrading Bacterium Alcanivorax sp. 521-1.</title>
        <authorList>
            <person name="Lai Q."/>
            <person name="Shao Z."/>
        </authorList>
    </citation>
    <scope>NUCLEOTIDE SEQUENCE [LARGE SCALE GENOMIC DNA]</scope>
    <source>
        <strain evidence="9 10">521-1</strain>
    </source>
</reference>
<sequence length="419" mass="45268">MKEPSHTDILIIGGGMAGGLQALLLTDKSLAEQGFTVRVLDGAPAPAWPDGEPAARVSTLSEASHWLLRHAGAWARLRPARVQGYTSMRVWDQDGTGEVAFDARDAGAESLGWLLENDHLTAALYDAASERDGLDWQCGKAATAIHREDGRWRVEASDDTFTADLLIGADGARSRVRELAGIPGGPRDTGHHALVATIETELPHGGCARQVFMDSGPLALLPLFAEQQGGESHRCSIVWSAWPERVEELMALDDDAFGAALTRATGAALGQARVRGHRAVFPIQERHASAYVGPGLALIGDAAHVIHPLAGQGINLGFLDAAVLAEELGRARQAGLPVAEPAVLARYQRRRRADNLVMQNAMRGFKLLFERRELPVRWLRNSGLNLVNRLAPARHAFMHRALGRAGDLPRTARPMHPRS</sequence>
<dbReference type="InterPro" id="IPR018168">
    <property type="entry name" value="Ubi_Hdrlase_CS"/>
</dbReference>
<dbReference type="EMBL" id="ARXX01000006">
    <property type="protein sequence ID" value="MBF5055298.1"/>
    <property type="molecule type" value="Genomic_DNA"/>
</dbReference>
<proteinExistence type="inferred from homology"/>
<dbReference type="InterPro" id="IPR051205">
    <property type="entry name" value="UbiH/COQ6_monooxygenase"/>
</dbReference>
<feature type="domain" description="FAD-binding" evidence="8">
    <location>
        <begin position="7"/>
        <end position="353"/>
    </location>
</feature>
<keyword evidence="5" id="KW-0274">FAD</keyword>
<dbReference type="SUPFAM" id="SSF51905">
    <property type="entry name" value="FAD/NAD(P)-binding domain"/>
    <property type="match status" value="1"/>
</dbReference>
<organism evidence="9 10">
    <name type="scientific">Alloalcanivorax profundimaris</name>
    <dbReference type="NCBI Taxonomy" id="2735259"/>
    <lineage>
        <taxon>Bacteria</taxon>
        <taxon>Pseudomonadati</taxon>
        <taxon>Pseudomonadota</taxon>
        <taxon>Gammaproteobacteria</taxon>
        <taxon>Oceanospirillales</taxon>
        <taxon>Alcanivoracaceae</taxon>
        <taxon>Alloalcanivorax</taxon>
    </lineage>
</organism>
<evidence type="ECO:0000256" key="7">
    <source>
        <dbReference type="ARBA" id="ARBA00023033"/>
    </source>
</evidence>
<evidence type="ECO:0000256" key="2">
    <source>
        <dbReference type="ARBA" id="ARBA00004749"/>
    </source>
</evidence>
<evidence type="ECO:0000256" key="5">
    <source>
        <dbReference type="ARBA" id="ARBA00022827"/>
    </source>
</evidence>
<evidence type="ECO:0000256" key="1">
    <source>
        <dbReference type="ARBA" id="ARBA00001974"/>
    </source>
</evidence>
<accession>A0ABS0AMJ5</accession>
<evidence type="ECO:0000256" key="4">
    <source>
        <dbReference type="ARBA" id="ARBA00022630"/>
    </source>
</evidence>
<dbReference type="Gene3D" id="3.50.50.60">
    <property type="entry name" value="FAD/NAD(P)-binding domain"/>
    <property type="match status" value="2"/>
</dbReference>
<evidence type="ECO:0000313" key="9">
    <source>
        <dbReference type="EMBL" id="MBF5055298.1"/>
    </source>
</evidence>
<dbReference type="InterPro" id="IPR002938">
    <property type="entry name" value="FAD-bd"/>
</dbReference>
<comment type="caution">
    <text evidence="9">The sequence shown here is derived from an EMBL/GenBank/DDBJ whole genome shotgun (WGS) entry which is preliminary data.</text>
</comment>
<evidence type="ECO:0000256" key="3">
    <source>
        <dbReference type="ARBA" id="ARBA00005349"/>
    </source>
</evidence>
<keyword evidence="6" id="KW-0560">Oxidoreductase</keyword>
<dbReference type="PANTHER" id="PTHR43876">
    <property type="entry name" value="UBIQUINONE BIOSYNTHESIS MONOOXYGENASE COQ6, MITOCHONDRIAL"/>
    <property type="match status" value="1"/>
</dbReference>
<dbReference type="PANTHER" id="PTHR43876:SF7">
    <property type="entry name" value="UBIQUINONE BIOSYNTHESIS MONOOXYGENASE COQ6, MITOCHONDRIAL"/>
    <property type="match status" value="1"/>
</dbReference>
<name>A0ABS0AMJ5_9GAMM</name>
<dbReference type="Pfam" id="PF01494">
    <property type="entry name" value="FAD_binding_3"/>
    <property type="match status" value="1"/>
</dbReference>
<dbReference type="InterPro" id="IPR036188">
    <property type="entry name" value="FAD/NAD-bd_sf"/>
</dbReference>